<keyword evidence="2" id="KW-1185">Reference proteome</keyword>
<accession>A0A183FF81</accession>
<organism evidence="2 3">
    <name type="scientific">Heligmosomoides polygyrus</name>
    <name type="common">Parasitic roundworm</name>
    <dbReference type="NCBI Taxonomy" id="6339"/>
    <lineage>
        <taxon>Eukaryota</taxon>
        <taxon>Metazoa</taxon>
        <taxon>Ecdysozoa</taxon>
        <taxon>Nematoda</taxon>
        <taxon>Chromadorea</taxon>
        <taxon>Rhabditida</taxon>
        <taxon>Rhabditina</taxon>
        <taxon>Rhabditomorpha</taxon>
        <taxon>Strongyloidea</taxon>
        <taxon>Heligmosomidae</taxon>
        <taxon>Heligmosomoides</taxon>
    </lineage>
</organism>
<evidence type="ECO:0000313" key="2">
    <source>
        <dbReference type="Proteomes" id="UP000050761"/>
    </source>
</evidence>
<dbReference type="Proteomes" id="UP000050761">
    <property type="component" value="Unassembled WGS sequence"/>
</dbReference>
<dbReference type="EMBL" id="UZAH01025419">
    <property type="protein sequence ID" value="VDO63518.1"/>
    <property type="molecule type" value="Genomic_DNA"/>
</dbReference>
<dbReference type="WBParaSite" id="HPBE_0000513801-mRNA-1">
    <property type="protein sequence ID" value="HPBE_0000513801-mRNA-1"/>
    <property type="gene ID" value="HPBE_0000513801"/>
</dbReference>
<dbReference type="InterPro" id="IPR012877">
    <property type="entry name" value="Dhs-27"/>
</dbReference>
<dbReference type="OrthoDB" id="5786316at2759"/>
<accession>A0A3P8AGK8</accession>
<proteinExistence type="predicted"/>
<reference evidence="3" key="2">
    <citation type="submission" date="2019-09" db="UniProtKB">
        <authorList>
            <consortium name="WormBaseParasite"/>
        </authorList>
    </citation>
    <scope>IDENTIFICATION</scope>
</reference>
<reference evidence="1 2" key="1">
    <citation type="submission" date="2018-11" db="EMBL/GenBank/DDBJ databases">
        <authorList>
            <consortium name="Pathogen Informatics"/>
        </authorList>
    </citation>
    <scope>NUCLEOTIDE SEQUENCE [LARGE SCALE GENOMIC DNA]</scope>
</reference>
<dbReference type="PANTHER" id="PTHR23020">
    <property type="entry name" value="UNCHARACTERIZED NUCLEAR HORMONE RECEPTOR-RELATED"/>
    <property type="match status" value="1"/>
</dbReference>
<sequence>MAPHTVGDGLFGTPVTWADVEADMRRELDTAASFGPEKSAKDIGDMKGYMSKIVLIEPDWVNVDKELPKKFIVKVYPTIQK</sequence>
<name>A0A183FF81_HELPZ</name>
<protein>
    <submittedName>
        <fullName evidence="3">Inorganic diphosphatase</fullName>
    </submittedName>
</protein>
<evidence type="ECO:0000313" key="3">
    <source>
        <dbReference type="WBParaSite" id="HPBE_0000513801-mRNA-1"/>
    </source>
</evidence>
<gene>
    <name evidence="1" type="ORF">HPBE_LOCUS5139</name>
</gene>
<dbReference type="Pfam" id="PF07914">
    <property type="entry name" value="DUF1679"/>
    <property type="match status" value="1"/>
</dbReference>
<evidence type="ECO:0000313" key="1">
    <source>
        <dbReference type="EMBL" id="VDO63518.1"/>
    </source>
</evidence>
<dbReference type="AlphaFoldDB" id="A0A183FF81"/>
<dbReference type="PANTHER" id="PTHR23020:SF8">
    <property type="entry name" value="CHK KINASE-LIKE DOMAIN-CONTAINING PROTEIN"/>
    <property type="match status" value="1"/>
</dbReference>
<dbReference type="InterPro" id="IPR052961">
    <property type="entry name" value="Oxido-Kinase-like_Enzymes"/>
</dbReference>